<dbReference type="GO" id="GO:0016020">
    <property type="term" value="C:membrane"/>
    <property type="evidence" value="ECO:0007669"/>
    <property type="project" value="UniProtKB-SubCell"/>
</dbReference>
<name>A0A3D8LEL4_9BACT</name>
<dbReference type="GO" id="GO:0055085">
    <property type="term" value="P:transmembrane transport"/>
    <property type="evidence" value="ECO:0007669"/>
    <property type="project" value="InterPro"/>
</dbReference>
<feature type="transmembrane region" description="Helical" evidence="6">
    <location>
        <begin position="324"/>
        <end position="342"/>
    </location>
</feature>
<comment type="subcellular location">
    <subcellularLocation>
        <location evidence="1">Membrane</location>
        <topology evidence="1">Multi-pass membrane protein</topology>
    </subcellularLocation>
</comment>
<feature type="transmembrane region" description="Helical" evidence="6">
    <location>
        <begin position="112"/>
        <end position="133"/>
    </location>
</feature>
<dbReference type="InterPro" id="IPR044880">
    <property type="entry name" value="NCX_ion-bd_dom_sf"/>
</dbReference>
<evidence type="ECO:0000256" key="2">
    <source>
        <dbReference type="ARBA" id="ARBA00022692"/>
    </source>
</evidence>
<organism evidence="8 9">
    <name type="scientific">Pontibacter diazotrophicus</name>
    <dbReference type="NCBI Taxonomy" id="1400979"/>
    <lineage>
        <taxon>Bacteria</taxon>
        <taxon>Pseudomonadati</taxon>
        <taxon>Bacteroidota</taxon>
        <taxon>Cytophagia</taxon>
        <taxon>Cytophagales</taxon>
        <taxon>Hymenobacteraceae</taxon>
        <taxon>Pontibacter</taxon>
    </lineage>
</organism>
<dbReference type="Proteomes" id="UP000256708">
    <property type="component" value="Unassembled WGS sequence"/>
</dbReference>
<protein>
    <recommendedName>
        <fullName evidence="7">Sodium/calcium exchanger membrane region domain-containing protein</fullName>
    </recommendedName>
</protein>
<sequence length="378" mass="41449">MESFLQDLSLVWNIVIFVLAGALVWGAGVRLSKYADKIIDKTGVSEVFIGTLGLAVITSLPEVATTVSATLVNNVSMAINNLFGSIALQVTVLAVADAFIKETSLSGSLENPVSRFQAICLSFLLSAAAIAILYEDVAIFHVGLWSIVLFCLYLALFYIINYFKRMKWWLTEPEERESIGKVKAIVSKRMEEIEEEEEEEADEGDKDEEDEEEEKKLSEVVMSKLGLFFLLSALGILVGGYFVANSADIIAERTGIGSNFMGYFFVGLTTSLPELSTTISAAKLKRYRMAFSNIFGTNLLNVGLVLLADLIYLEGPALDEVGSFAAAGAVLGILLTSLYQIGLTIKYKKTFFRLGFDSILVVIFYIIGATILFNMRQG</sequence>
<dbReference type="InterPro" id="IPR004837">
    <property type="entry name" value="NaCa_Exmemb"/>
</dbReference>
<evidence type="ECO:0000256" key="5">
    <source>
        <dbReference type="SAM" id="MobiDB-lite"/>
    </source>
</evidence>
<evidence type="ECO:0000313" key="9">
    <source>
        <dbReference type="Proteomes" id="UP000256708"/>
    </source>
</evidence>
<gene>
    <name evidence="8" type="ORF">DXT99_07445</name>
</gene>
<dbReference type="OrthoDB" id="9794225at2"/>
<evidence type="ECO:0000259" key="7">
    <source>
        <dbReference type="Pfam" id="PF01699"/>
    </source>
</evidence>
<proteinExistence type="predicted"/>
<dbReference type="Pfam" id="PF01699">
    <property type="entry name" value="Na_Ca_ex"/>
    <property type="match status" value="2"/>
</dbReference>
<feature type="domain" description="Sodium/calcium exchanger membrane region" evidence="7">
    <location>
        <begin position="13"/>
        <end position="158"/>
    </location>
</feature>
<feature type="region of interest" description="Disordered" evidence="5">
    <location>
        <begin position="191"/>
        <end position="213"/>
    </location>
</feature>
<evidence type="ECO:0000256" key="3">
    <source>
        <dbReference type="ARBA" id="ARBA00022989"/>
    </source>
</evidence>
<dbReference type="RefSeq" id="WP_115564899.1">
    <property type="nucleotide sequence ID" value="NZ_QRGR01000007.1"/>
</dbReference>
<comment type="caution">
    <text evidence="8">The sequence shown here is derived from an EMBL/GenBank/DDBJ whole genome shotgun (WGS) entry which is preliminary data.</text>
</comment>
<feature type="transmembrane region" description="Helical" evidence="6">
    <location>
        <begin position="263"/>
        <end position="282"/>
    </location>
</feature>
<dbReference type="EMBL" id="QRGR01000007">
    <property type="protein sequence ID" value="RDV15827.1"/>
    <property type="molecule type" value="Genomic_DNA"/>
</dbReference>
<evidence type="ECO:0000256" key="4">
    <source>
        <dbReference type="ARBA" id="ARBA00023136"/>
    </source>
</evidence>
<evidence type="ECO:0000256" key="6">
    <source>
        <dbReference type="SAM" id="Phobius"/>
    </source>
</evidence>
<feature type="transmembrane region" description="Helical" evidence="6">
    <location>
        <begin position="354"/>
        <end position="373"/>
    </location>
</feature>
<feature type="domain" description="Sodium/calcium exchanger membrane region" evidence="7">
    <location>
        <begin position="227"/>
        <end position="371"/>
    </location>
</feature>
<feature type="transmembrane region" description="Helical" evidence="6">
    <location>
        <begin position="294"/>
        <end position="312"/>
    </location>
</feature>
<feature type="transmembrane region" description="Helical" evidence="6">
    <location>
        <begin position="81"/>
        <end position="100"/>
    </location>
</feature>
<feature type="transmembrane region" description="Helical" evidence="6">
    <location>
        <begin position="12"/>
        <end position="31"/>
    </location>
</feature>
<keyword evidence="9" id="KW-1185">Reference proteome</keyword>
<dbReference type="Gene3D" id="1.20.1420.30">
    <property type="entry name" value="NCX, central ion-binding region"/>
    <property type="match status" value="2"/>
</dbReference>
<keyword evidence="3 6" id="KW-1133">Transmembrane helix</keyword>
<feature type="transmembrane region" description="Helical" evidence="6">
    <location>
        <begin position="139"/>
        <end position="160"/>
    </location>
</feature>
<evidence type="ECO:0000313" key="8">
    <source>
        <dbReference type="EMBL" id="RDV15827.1"/>
    </source>
</evidence>
<keyword evidence="4 6" id="KW-0472">Membrane</keyword>
<evidence type="ECO:0000256" key="1">
    <source>
        <dbReference type="ARBA" id="ARBA00004141"/>
    </source>
</evidence>
<feature type="transmembrane region" description="Helical" evidence="6">
    <location>
        <begin position="43"/>
        <end position="61"/>
    </location>
</feature>
<keyword evidence="2 6" id="KW-0812">Transmembrane</keyword>
<reference evidence="9" key="1">
    <citation type="submission" date="2018-08" db="EMBL/GenBank/DDBJ databases">
        <authorList>
            <person name="Liu Z.-W."/>
            <person name="Du Z.-J."/>
        </authorList>
    </citation>
    <scope>NUCLEOTIDE SEQUENCE [LARGE SCALE GENOMIC DNA]</scope>
    <source>
        <strain evidence="9">H4X</strain>
    </source>
</reference>
<accession>A0A3D8LEL4</accession>
<dbReference type="AlphaFoldDB" id="A0A3D8LEL4"/>
<feature type="transmembrane region" description="Helical" evidence="6">
    <location>
        <begin position="225"/>
        <end position="243"/>
    </location>
</feature>
<feature type="compositionally biased region" description="Acidic residues" evidence="5">
    <location>
        <begin position="192"/>
        <end position="213"/>
    </location>
</feature>